<gene>
    <name evidence="2" type="ORF">FOZ63_015908</name>
</gene>
<evidence type="ECO:0000256" key="1">
    <source>
        <dbReference type="SAM" id="MobiDB-lite"/>
    </source>
</evidence>
<feature type="region of interest" description="Disordered" evidence="1">
    <location>
        <begin position="86"/>
        <end position="112"/>
    </location>
</feature>
<evidence type="ECO:0000313" key="2">
    <source>
        <dbReference type="EMBL" id="KAF4685903.1"/>
    </source>
</evidence>
<organism evidence="2 3">
    <name type="scientific">Perkinsus olseni</name>
    <name type="common">Perkinsus atlanticus</name>
    <dbReference type="NCBI Taxonomy" id="32597"/>
    <lineage>
        <taxon>Eukaryota</taxon>
        <taxon>Sar</taxon>
        <taxon>Alveolata</taxon>
        <taxon>Perkinsozoa</taxon>
        <taxon>Perkinsea</taxon>
        <taxon>Perkinsida</taxon>
        <taxon>Perkinsidae</taxon>
        <taxon>Perkinsus</taxon>
    </lineage>
</organism>
<dbReference type="Proteomes" id="UP000553632">
    <property type="component" value="Unassembled WGS sequence"/>
</dbReference>
<feature type="non-terminal residue" evidence="2">
    <location>
        <position position="112"/>
    </location>
</feature>
<comment type="caution">
    <text evidence="2">The sequence shown here is derived from an EMBL/GenBank/DDBJ whole genome shotgun (WGS) entry which is preliminary data.</text>
</comment>
<evidence type="ECO:0000313" key="3">
    <source>
        <dbReference type="Proteomes" id="UP000553632"/>
    </source>
</evidence>
<dbReference type="EMBL" id="JABANO010040285">
    <property type="protein sequence ID" value="KAF4685903.1"/>
    <property type="molecule type" value="Genomic_DNA"/>
</dbReference>
<protein>
    <submittedName>
        <fullName evidence="2">Uncharacterized protein</fullName>
    </submittedName>
</protein>
<accession>A0A7J6NPZ6</accession>
<keyword evidence="3" id="KW-1185">Reference proteome</keyword>
<feature type="compositionally biased region" description="Basic and acidic residues" evidence="1">
    <location>
        <begin position="98"/>
        <end position="112"/>
    </location>
</feature>
<proteinExistence type="predicted"/>
<dbReference type="AlphaFoldDB" id="A0A7J6NPZ6"/>
<reference evidence="2 3" key="1">
    <citation type="submission" date="2020-04" db="EMBL/GenBank/DDBJ databases">
        <title>Perkinsus olseni comparative genomics.</title>
        <authorList>
            <person name="Bogema D.R."/>
        </authorList>
    </citation>
    <scope>NUCLEOTIDE SEQUENCE [LARGE SCALE GENOMIC DNA]</scope>
    <source>
        <strain evidence="2 3">ATCC PRA-207</strain>
    </source>
</reference>
<name>A0A7J6NPZ6_PEROL</name>
<sequence length="112" mass="11145">FKESAGRRLSGEISEHTHVTNISKAGISASSRSLGSLAGCGIGQAAIPIPIVGAIAGGLIGGFAGGELANNFTNTALRISEGGVADTEADEVGGSEDVLARQDGADDHDELL</sequence>